<dbReference type="Proteomes" id="UP001201262">
    <property type="component" value="Unassembled WGS sequence"/>
</dbReference>
<feature type="non-terminal residue" evidence="2">
    <location>
        <position position="68"/>
    </location>
</feature>
<gene>
    <name evidence="2" type="ORF">BGW36DRAFT_268369</name>
</gene>
<sequence length="68" mass="7603">TFTYKMIDNIFISADVFISTGKSTANPCPIMLYIHAGGWTGGSRANFSTPLFMEFLKRGFVVVSIDYR</sequence>
<dbReference type="InterPro" id="IPR049492">
    <property type="entry name" value="BD-FAE-like_dom"/>
</dbReference>
<proteinExistence type="predicted"/>
<dbReference type="Gene3D" id="3.40.50.1820">
    <property type="entry name" value="alpha/beta hydrolase"/>
    <property type="match status" value="1"/>
</dbReference>
<dbReference type="SUPFAM" id="SSF53474">
    <property type="entry name" value="alpha/beta-Hydrolases"/>
    <property type="match status" value="1"/>
</dbReference>
<evidence type="ECO:0000313" key="3">
    <source>
        <dbReference type="Proteomes" id="UP001201262"/>
    </source>
</evidence>
<feature type="domain" description="BD-FAE-like" evidence="1">
    <location>
        <begin position="21"/>
        <end position="68"/>
    </location>
</feature>
<evidence type="ECO:0000259" key="1">
    <source>
        <dbReference type="Pfam" id="PF20434"/>
    </source>
</evidence>
<dbReference type="AlphaFoldDB" id="A0AAD4KG19"/>
<accession>A0AAD4KG19</accession>
<comment type="caution">
    <text evidence="2">The sequence shown here is derived from an EMBL/GenBank/DDBJ whole genome shotgun (WGS) entry which is preliminary data.</text>
</comment>
<evidence type="ECO:0000313" key="2">
    <source>
        <dbReference type="EMBL" id="KAH8688609.1"/>
    </source>
</evidence>
<dbReference type="RefSeq" id="XP_046065118.1">
    <property type="nucleotide sequence ID" value="XM_046210135.1"/>
</dbReference>
<name>A0AAD4KG19_9EURO</name>
<reference evidence="2" key="1">
    <citation type="submission" date="2021-12" db="EMBL/GenBank/DDBJ databases">
        <title>Convergent genome expansion in fungi linked to evolution of root-endophyte symbiosis.</title>
        <authorList>
            <consortium name="DOE Joint Genome Institute"/>
            <person name="Ke Y.-H."/>
            <person name="Bonito G."/>
            <person name="Liao H.-L."/>
            <person name="Looney B."/>
            <person name="Rojas-Flechas A."/>
            <person name="Nash J."/>
            <person name="Hameed K."/>
            <person name="Schadt C."/>
            <person name="Martin F."/>
            <person name="Crous P.W."/>
            <person name="Miettinen O."/>
            <person name="Magnuson J.K."/>
            <person name="Labbe J."/>
            <person name="Jacobson D."/>
            <person name="Doktycz M.J."/>
            <person name="Veneault-Fourrey C."/>
            <person name="Kuo A."/>
            <person name="Mondo S."/>
            <person name="Calhoun S."/>
            <person name="Riley R."/>
            <person name="Ohm R."/>
            <person name="LaButti K."/>
            <person name="Andreopoulos B."/>
            <person name="Pangilinan J."/>
            <person name="Nolan M."/>
            <person name="Tritt A."/>
            <person name="Clum A."/>
            <person name="Lipzen A."/>
            <person name="Daum C."/>
            <person name="Barry K."/>
            <person name="Grigoriev I.V."/>
            <person name="Vilgalys R."/>
        </authorList>
    </citation>
    <scope>NUCLEOTIDE SEQUENCE</scope>
    <source>
        <strain evidence="2">PMI_201</strain>
    </source>
</reference>
<dbReference type="EMBL" id="JAJTJA010000020">
    <property type="protein sequence ID" value="KAH8688609.1"/>
    <property type="molecule type" value="Genomic_DNA"/>
</dbReference>
<protein>
    <recommendedName>
        <fullName evidence="1">BD-FAE-like domain-containing protein</fullName>
    </recommendedName>
</protein>
<dbReference type="InterPro" id="IPR029058">
    <property type="entry name" value="AB_hydrolase_fold"/>
</dbReference>
<organism evidence="2 3">
    <name type="scientific">Talaromyces proteolyticus</name>
    <dbReference type="NCBI Taxonomy" id="1131652"/>
    <lineage>
        <taxon>Eukaryota</taxon>
        <taxon>Fungi</taxon>
        <taxon>Dikarya</taxon>
        <taxon>Ascomycota</taxon>
        <taxon>Pezizomycotina</taxon>
        <taxon>Eurotiomycetes</taxon>
        <taxon>Eurotiomycetidae</taxon>
        <taxon>Eurotiales</taxon>
        <taxon>Trichocomaceae</taxon>
        <taxon>Talaromyces</taxon>
        <taxon>Talaromyces sect. Bacilispori</taxon>
    </lineage>
</organism>
<dbReference type="GeneID" id="70240422"/>
<keyword evidence="3" id="KW-1185">Reference proteome</keyword>
<feature type="non-terminal residue" evidence="2">
    <location>
        <position position="1"/>
    </location>
</feature>
<dbReference type="Pfam" id="PF20434">
    <property type="entry name" value="BD-FAE"/>
    <property type="match status" value="1"/>
</dbReference>